<sequence length="145" mass="16538">MFFSVGVETPKDENTAYGMVVPAFFAHDCACFSAADTQSDIPAMVREAILLTIEEMIYSSDFTVDQLHDAGHLVYAANPEYADFDSWFVIDIDLSEFEGKQQRINVALPDTLIKRIDTRVKQEPMRYRDRSHFIAEAARHELQPD</sequence>
<feature type="domain" description="HicB-like antitoxin of toxin-antitoxin system" evidence="1">
    <location>
        <begin position="7"/>
        <end position="138"/>
    </location>
</feature>
<dbReference type="InterPro" id="IPR013321">
    <property type="entry name" value="Arc_rbn_hlx_hlx"/>
</dbReference>
<dbReference type="InterPro" id="IPR031807">
    <property type="entry name" value="HicB-like"/>
</dbReference>
<evidence type="ECO:0000313" key="2">
    <source>
        <dbReference type="EMBL" id="PHM60476.1"/>
    </source>
</evidence>
<evidence type="ECO:0000313" key="3">
    <source>
        <dbReference type="Proteomes" id="UP000222366"/>
    </source>
</evidence>
<dbReference type="AlphaFoldDB" id="A0A2D0KAK2"/>
<proteinExistence type="predicted"/>
<dbReference type="GO" id="GO:0043565">
    <property type="term" value="F:sequence-specific DNA binding"/>
    <property type="evidence" value="ECO:0007669"/>
    <property type="project" value="UniProtKB-ARBA"/>
</dbReference>
<evidence type="ECO:0000259" key="1">
    <source>
        <dbReference type="Pfam" id="PF15919"/>
    </source>
</evidence>
<dbReference type="GO" id="GO:0006355">
    <property type="term" value="P:regulation of DNA-templated transcription"/>
    <property type="evidence" value="ECO:0007669"/>
    <property type="project" value="InterPro"/>
</dbReference>
<dbReference type="Gene3D" id="1.10.1220.10">
    <property type="entry name" value="Met repressor-like"/>
    <property type="match status" value="1"/>
</dbReference>
<reference evidence="2 3" key="1">
    <citation type="journal article" date="2017" name="Nat. Microbiol.">
        <title>Natural product diversity associated with the nematode symbionts Photorhabdus and Xenorhabdus.</title>
        <authorList>
            <person name="Tobias N.J."/>
            <person name="Wolff H."/>
            <person name="Djahanschiri B."/>
            <person name="Grundmann F."/>
            <person name="Kronenwerth M."/>
            <person name="Shi Y.M."/>
            <person name="Simonyi S."/>
            <person name="Grun P."/>
            <person name="Shapiro-Ilan D."/>
            <person name="Pidot S.J."/>
            <person name="Stinear T.P."/>
            <person name="Ebersberger I."/>
            <person name="Bode H.B."/>
        </authorList>
    </citation>
    <scope>NUCLEOTIDE SEQUENCE [LARGE SCALE GENOMIC DNA]</scope>
    <source>
        <strain evidence="2 3">DSM 17904</strain>
    </source>
</reference>
<dbReference type="Proteomes" id="UP000222366">
    <property type="component" value="Unassembled WGS sequence"/>
</dbReference>
<comment type="caution">
    <text evidence="2">The sequence shown here is derived from an EMBL/GenBank/DDBJ whole genome shotgun (WGS) entry which is preliminary data.</text>
</comment>
<dbReference type="Pfam" id="PF15919">
    <property type="entry name" value="HicB_lk_antitox"/>
    <property type="match status" value="1"/>
</dbReference>
<keyword evidence="2" id="KW-0238">DNA-binding</keyword>
<dbReference type="RefSeq" id="WP_099126170.1">
    <property type="nucleotide sequence ID" value="NZ_CAWNRH010000150.1"/>
</dbReference>
<organism evidence="2 3">
    <name type="scientific">Xenorhabdus stockiae</name>
    <dbReference type="NCBI Taxonomy" id="351614"/>
    <lineage>
        <taxon>Bacteria</taxon>
        <taxon>Pseudomonadati</taxon>
        <taxon>Pseudomonadota</taxon>
        <taxon>Gammaproteobacteria</taxon>
        <taxon>Enterobacterales</taxon>
        <taxon>Morganellaceae</taxon>
        <taxon>Xenorhabdus</taxon>
    </lineage>
</organism>
<gene>
    <name evidence="2" type="ORF">Xsto_03972</name>
</gene>
<dbReference type="EMBL" id="NJAJ01000071">
    <property type="protein sequence ID" value="PHM60476.1"/>
    <property type="molecule type" value="Genomic_DNA"/>
</dbReference>
<name>A0A2D0KAK2_9GAMM</name>
<keyword evidence="3" id="KW-1185">Reference proteome</keyword>
<accession>A0A2D0KAK2</accession>
<protein>
    <submittedName>
        <fullName evidence="2">DNA-binding protein, CopG family</fullName>
    </submittedName>
</protein>
<dbReference type="CDD" id="cd22231">
    <property type="entry name" value="RHH_NikR_HicB-like"/>
    <property type="match status" value="1"/>
</dbReference>